<protein>
    <recommendedName>
        <fullName evidence="4">dolichyl-P-Glc:Man9GlcNAc2-PP-dolichol alpha-1,3-glucosyltransferase</fullName>
        <ecNumber evidence="4">2.4.1.267</ecNumber>
    </recommendedName>
    <alternativeName>
        <fullName evidence="11">Dol-P-Glc:Man(9)GlcNAc(2)-PP-Dol alpha-1,3-glucosyltransferase</fullName>
    </alternativeName>
</protein>
<evidence type="ECO:0000256" key="3">
    <source>
        <dbReference type="ARBA" id="ARBA00008715"/>
    </source>
</evidence>
<comment type="subcellular location">
    <subcellularLocation>
        <location evidence="1">Endoplasmic reticulum membrane</location>
        <topology evidence="1">Multi-pass membrane protein</topology>
    </subcellularLocation>
</comment>
<dbReference type="RefSeq" id="XP_025348931.1">
    <property type="nucleotide sequence ID" value="XM_025489378.1"/>
</dbReference>
<keyword evidence="8" id="KW-0256">Endoplasmic reticulum</keyword>
<dbReference type="AlphaFoldDB" id="A0A316UBE1"/>
<accession>A0A316UBE1</accession>
<feature type="transmembrane region" description="Helical" evidence="13">
    <location>
        <begin position="608"/>
        <end position="627"/>
    </location>
</feature>
<keyword evidence="9 13" id="KW-1133">Transmembrane helix</keyword>
<evidence type="ECO:0000256" key="2">
    <source>
        <dbReference type="ARBA" id="ARBA00004922"/>
    </source>
</evidence>
<proteinExistence type="inferred from homology"/>
<sequence>MEGLQSNQAGSDEDQEPGSDPFVASLYAKSRPRSNSRPRTTKRQQHPGSARASTSQAGSNTFGKPPMPTIDGEVQNEAVEYLPPLLAPTDNRRSRLNSSESWGSSVMPAALPFFQQHRVRAGQSENPRNRSKSGQRDSSQTQKEDEVPPLPVVGAGLESWLQSQSYLAPTQTLTAHSDARHQSSQFTSFAPPGRVRRRVGSDAGSAAGEGSLGGWSNGVVSATGRRRMMGKGSGRDATRPARPGLPLWEGGTGLAEQEEPENSGDGDVNGRAGSSFTRDASVSSNLSSVLQWRDSSAIPSSAMNRDLHRGPQSRKGLTVGPSSGGGSLKAPSLAGSVLPSSASRQSLRPLDLGQSRLVQDVRKKSEATPLRTFVRGMMKERLSFSALVSTGLCILLLVKWVIAAGGWSGKVRAGWETIRHWMSLTASLPLDEWYVFDVDHHLLNRPPLAGYVSSLFGSIALRHDALSGAFVFPPSRDTQASAAHTYMVLVHLISSHLLYVLPILWFLNKRLSDRGRRTRAIVALTVLGQPTLLLVDYGLGGWQSVSLGLITLSLALLHSSLPNAEDSGTTEVMRRNQITNLSRKVSYAYVAAITAFLWALSFDQTALILVPVVLALFLGRWAGLNSIGASRGMVFLGGIAIAVSLTFLAMFFPWLSFKTVASLQQVFTRLGGALSSPLVPSDIDALPVRARHIGDSLSEHLPFDAKVARSATAALALLFPCLICFRAARETVKIEMRLAETVVSKESSRSTASASGSVSGRGIPPLKHTPRQVDAVSGHRQHKRSGSQAPSEAGSDLRSLAESLVRGESSALPSQRPSLDTESPRQRMKDDEIRVASSCPSPAAAILPYAAAAISLATYLFLPFGQMCESDATQVLFPLLPLTLLTVAKGDEWGGGAGKVDWEWIILSNNVGTFSLWPLTRRDGLQLQYISVLLLWNFLIGYRPFADLSGTRQGFVGRLGAAVHGLMIAVHAGSLISLLFDPPALLLPTLVDGVSTLSLLVVYLWSMKRLAEVALGNGLEIGLSWRMGKAKSRQLHQQQQRVVKKAT</sequence>
<evidence type="ECO:0000256" key="5">
    <source>
        <dbReference type="ARBA" id="ARBA00022676"/>
    </source>
</evidence>
<dbReference type="GO" id="GO:0042281">
    <property type="term" value="F:dolichyl pyrophosphate Man9GlcNAc2 alpha-1,3-glucosyltransferase activity"/>
    <property type="evidence" value="ECO:0007669"/>
    <property type="project" value="UniProtKB-EC"/>
</dbReference>
<feature type="transmembrane region" description="Helical" evidence="13">
    <location>
        <begin position="382"/>
        <end position="402"/>
    </location>
</feature>
<dbReference type="EC" id="2.4.1.267" evidence="4"/>
<feature type="region of interest" description="Disordered" evidence="12">
    <location>
        <begin position="300"/>
        <end position="337"/>
    </location>
</feature>
<feature type="transmembrane region" description="Helical" evidence="13">
    <location>
        <begin position="634"/>
        <end position="655"/>
    </location>
</feature>
<name>A0A316UBE1_9BASI</name>
<evidence type="ECO:0000256" key="8">
    <source>
        <dbReference type="ARBA" id="ARBA00022824"/>
    </source>
</evidence>
<evidence type="ECO:0000256" key="9">
    <source>
        <dbReference type="ARBA" id="ARBA00022989"/>
    </source>
</evidence>
<evidence type="ECO:0000256" key="6">
    <source>
        <dbReference type="ARBA" id="ARBA00022679"/>
    </source>
</evidence>
<dbReference type="GO" id="GO:0005789">
    <property type="term" value="C:endoplasmic reticulum membrane"/>
    <property type="evidence" value="ECO:0007669"/>
    <property type="project" value="UniProtKB-SubCell"/>
</dbReference>
<keyword evidence="5" id="KW-0328">Glycosyltransferase</keyword>
<evidence type="ECO:0000256" key="7">
    <source>
        <dbReference type="ARBA" id="ARBA00022692"/>
    </source>
</evidence>
<dbReference type="OrthoDB" id="5589195at2759"/>
<dbReference type="PANTHER" id="PTHR12413:SF1">
    <property type="entry name" value="DOLICHYL PYROPHOSPHATE MAN9GLCNAC2 ALPHA-1,3-GLUCOSYLTRANSFERASE"/>
    <property type="match status" value="1"/>
</dbReference>
<dbReference type="EMBL" id="KZ819324">
    <property type="protein sequence ID" value="PWN21771.1"/>
    <property type="molecule type" value="Genomic_DNA"/>
</dbReference>
<comment type="similarity">
    <text evidence="3">Belongs to the ALG6/ALG8 glucosyltransferase family.</text>
</comment>
<feature type="compositionally biased region" description="Basic residues" evidence="12">
    <location>
        <begin position="30"/>
        <end position="45"/>
    </location>
</feature>
<feature type="compositionally biased region" description="Low complexity" evidence="12">
    <location>
        <begin position="745"/>
        <end position="762"/>
    </location>
</feature>
<evidence type="ECO:0000256" key="13">
    <source>
        <dbReference type="SAM" id="Phobius"/>
    </source>
</evidence>
<dbReference type="UniPathway" id="UPA00378"/>
<reference evidence="14 15" key="1">
    <citation type="journal article" date="2018" name="Mol. Biol. Evol.">
        <title>Broad Genomic Sampling Reveals a Smut Pathogenic Ancestry of the Fungal Clade Ustilaginomycotina.</title>
        <authorList>
            <person name="Kijpornyongpan T."/>
            <person name="Mondo S.J."/>
            <person name="Barry K."/>
            <person name="Sandor L."/>
            <person name="Lee J."/>
            <person name="Lipzen A."/>
            <person name="Pangilinan J."/>
            <person name="LaButti K."/>
            <person name="Hainaut M."/>
            <person name="Henrissat B."/>
            <person name="Grigoriev I.V."/>
            <person name="Spatafora J.W."/>
            <person name="Aime M.C."/>
        </authorList>
    </citation>
    <scope>NUCLEOTIDE SEQUENCE [LARGE SCALE GENOMIC DNA]</scope>
    <source>
        <strain evidence="14 15">MCA 4718</strain>
    </source>
</reference>
<evidence type="ECO:0000256" key="1">
    <source>
        <dbReference type="ARBA" id="ARBA00004477"/>
    </source>
</evidence>
<comment type="pathway">
    <text evidence="2">Protein modification; protein glycosylation.</text>
</comment>
<keyword evidence="6" id="KW-0808">Transferase</keyword>
<evidence type="ECO:0000256" key="10">
    <source>
        <dbReference type="ARBA" id="ARBA00023136"/>
    </source>
</evidence>
<feature type="region of interest" description="Disordered" evidence="12">
    <location>
        <begin position="745"/>
        <end position="831"/>
    </location>
</feature>
<keyword evidence="15" id="KW-1185">Reference proteome</keyword>
<evidence type="ECO:0000313" key="14">
    <source>
        <dbReference type="EMBL" id="PWN21771.1"/>
    </source>
</evidence>
<feature type="transmembrane region" description="Helical" evidence="13">
    <location>
        <begin position="520"/>
        <end position="539"/>
    </location>
</feature>
<feature type="transmembrane region" description="Helical" evidence="13">
    <location>
        <begin position="843"/>
        <end position="862"/>
    </location>
</feature>
<dbReference type="GeneID" id="37011112"/>
<organism evidence="14 15">
    <name type="scientific">Pseudomicrostroma glucosiphilum</name>
    <dbReference type="NCBI Taxonomy" id="1684307"/>
    <lineage>
        <taxon>Eukaryota</taxon>
        <taxon>Fungi</taxon>
        <taxon>Dikarya</taxon>
        <taxon>Basidiomycota</taxon>
        <taxon>Ustilaginomycotina</taxon>
        <taxon>Exobasidiomycetes</taxon>
        <taxon>Microstromatales</taxon>
        <taxon>Microstromatales incertae sedis</taxon>
        <taxon>Pseudomicrostroma</taxon>
    </lineage>
</organism>
<keyword evidence="10 13" id="KW-0472">Membrane</keyword>
<feature type="compositionally biased region" description="Polar residues" evidence="12">
    <location>
        <begin position="1"/>
        <end position="10"/>
    </location>
</feature>
<evidence type="ECO:0000256" key="4">
    <source>
        <dbReference type="ARBA" id="ARBA00011937"/>
    </source>
</evidence>
<dbReference type="Pfam" id="PF03155">
    <property type="entry name" value="Alg6_Alg8"/>
    <property type="match status" value="2"/>
</dbReference>
<feature type="transmembrane region" description="Helical" evidence="13">
    <location>
        <begin position="585"/>
        <end position="602"/>
    </location>
</feature>
<feature type="transmembrane region" description="Helical" evidence="13">
    <location>
        <begin position="955"/>
        <end position="979"/>
    </location>
</feature>
<feature type="transmembrane region" description="Helical" evidence="13">
    <location>
        <begin position="925"/>
        <end position="943"/>
    </location>
</feature>
<feature type="compositionally biased region" description="Polar residues" evidence="12">
    <location>
        <begin position="811"/>
        <end position="821"/>
    </location>
</feature>
<evidence type="ECO:0000256" key="11">
    <source>
        <dbReference type="ARBA" id="ARBA00032921"/>
    </source>
</evidence>
<feature type="transmembrane region" description="Helical" evidence="13">
    <location>
        <begin position="985"/>
        <end position="1005"/>
    </location>
</feature>
<feature type="region of interest" description="Disordered" evidence="12">
    <location>
        <begin position="1"/>
        <end position="155"/>
    </location>
</feature>
<feature type="transmembrane region" description="Helical" evidence="13">
    <location>
        <begin position="486"/>
        <end position="508"/>
    </location>
</feature>
<evidence type="ECO:0000313" key="15">
    <source>
        <dbReference type="Proteomes" id="UP000245942"/>
    </source>
</evidence>
<feature type="compositionally biased region" description="Basic and acidic residues" evidence="12">
    <location>
        <begin position="822"/>
        <end position="831"/>
    </location>
</feature>
<dbReference type="Proteomes" id="UP000245942">
    <property type="component" value="Unassembled WGS sequence"/>
</dbReference>
<feature type="transmembrane region" description="Helical" evidence="13">
    <location>
        <begin position="545"/>
        <end position="564"/>
    </location>
</feature>
<dbReference type="STRING" id="1684307.A0A316UBE1"/>
<dbReference type="PANTHER" id="PTHR12413">
    <property type="entry name" value="DOLICHYL GLYCOSYLTRANSFERASE"/>
    <property type="match status" value="1"/>
</dbReference>
<feature type="region of interest" description="Disordered" evidence="12">
    <location>
        <begin position="172"/>
        <end position="280"/>
    </location>
</feature>
<evidence type="ECO:0000256" key="12">
    <source>
        <dbReference type="SAM" id="MobiDB-lite"/>
    </source>
</evidence>
<feature type="compositionally biased region" description="Polar residues" evidence="12">
    <location>
        <begin position="51"/>
        <end position="62"/>
    </location>
</feature>
<dbReference type="InterPro" id="IPR004856">
    <property type="entry name" value="Glyco_trans_ALG6/ALG8"/>
</dbReference>
<gene>
    <name evidence="14" type="ORF">BCV69DRAFT_155041</name>
</gene>
<keyword evidence="7 13" id="KW-0812">Transmembrane</keyword>
<feature type="transmembrane region" description="Helical" evidence="13">
    <location>
        <begin position="707"/>
        <end position="728"/>
    </location>
</feature>